<evidence type="ECO:0000313" key="3">
    <source>
        <dbReference type="Proteomes" id="UP001374535"/>
    </source>
</evidence>
<feature type="region of interest" description="Disordered" evidence="1">
    <location>
        <begin position="114"/>
        <end position="134"/>
    </location>
</feature>
<proteinExistence type="predicted"/>
<reference evidence="2 3" key="1">
    <citation type="journal article" date="2023" name="Life. Sci Alliance">
        <title>Evolutionary insights into 3D genome organization and epigenetic landscape of Vigna mungo.</title>
        <authorList>
            <person name="Junaid A."/>
            <person name="Singh B."/>
            <person name="Bhatia S."/>
        </authorList>
    </citation>
    <scope>NUCLEOTIDE SEQUENCE [LARGE SCALE GENOMIC DNA]</scope>
    <source>
        <strain evidence="2">Urdbean</strain>
    </source>
</reference>
<dbReference type="InterPro" id="IPR012881">
    <property type="entry name" value="DUF1685"/>
</dbReference>
<name>A0AAQ3RHP9_VIGMU</name>
<dbReference type="AlphaFoldDB" id="A0AAQ3RHP9"/>
<feature type="region of interest" description="Disordered" evidence="1">
    <location>
        <begin position="35"/>
        <end position="59"/>
    </location>
</feature>
<dbReference type="Proteomes" id="UP001374535">
    <property type="component" value="Chromosome 10"/>
</dbReference>
<dbReference type="PANTHER" id="PTHR33785:SF12">
    <property type="entry name" value="DUF1685 FAMILY PROTEIN"/>
    <property type="match status" value="1"/>
</dbReference>
<feature type="compositionally biased region" description="Basic and acidic residues" evidence="1">
    <location>
        <begin position="48"/>
        <end position="58"/>
    </location>
</feature>
<evidence type="ECO:0000313" key="2">
    <source>
        <dbReference type="EMBL" id="WVY94436.1"/>
    </source>
</evidence>
<sequence>MHGSADFPKLSPLLMDAEEVLNLFDSCWFGYKTSKERTSSSTPTNSHENSDHQIKEEPSEPMLLRFQSTHNRSMSDQLSSMTCFNDDSLSPDSVFSPKLQTILSGKDVTDSEVQVHHEVLPKRRERKKKRQSKSLSDLEFEELKGFMDLGFVFSEEDKDSSLASIIPGLQRLGKSDEEEEDCDGSAVQRPYLSEAWKVQEKSKKENSLVNWKIPALNNEIDIKDSLSFLTFPSGVSGIPHCNFRSEEPNASKLLRSL</sequence>
<feature type="compositionally biased region" description="Basic residues" evidence="1">
    <location>
        <begin position="123"/>
        <end position="132"/>
    </location>
</feature>
<protein>
    <submittedName>
        <fullName evidence="2">Uncharacterized protein</fullName>
    </submittedName>
</protein>
<gene>
    <name evidence="2" type="ORF">V8G54_033524</name>
</gene>
<evidence type="ECO:0000256" key="1">
    <source>
        <dbReference type="SAM" id="MobiDB-lite"/>
    </source>
</evidence>
<dbReference type="Pfam" id="PF07939">
    <property type="entry name" value="DUF1685"/>
    <property type="match status" value="1"/>
</dbReference>
<dbReference type="PANTHER" id="PTHR33785">
    <property type="entry name" value="OS06G0550800 PROTEIN"/>
    <property type="match status" value="1"/>
</dbReference>
<dbReference type="EMBL" id="CP144691">
    <property type="protein sequence ID" value="WVY94436.1"/>
    <property type="molecule type" value="Genomic_DNA"/>
</dbReference>
<organism evidence="2 3">
    <name type="scientific">Vigna mungo</name>
    <name type="common">Black gram</name>
    <name type="synonym">Phaseolus mungo</name>
    <dbReference type="NCBI Taxonomy" id="3915"/>
    <lineage>
        <taxon>Eukaryota</taxon>
        <taxon>Viridiplantae</taxon>
        <taxon>Streptophyta</taxon>
        <taxon>Embryophyta</taxon>
        <taxon>Tracheophyta</taxon>
        <taxon>Spermatophyta</taxon>
        <taxon>Magnoliopsida</taxon>
        <taxon>eudicotyledons</taxon>
        <taxon>Gunneridae</taxon>
        <taxon>Pentapetalae</taxon>
        <taxon>rosids</taxon>
        <taxon>fabids</taxon>
        <taxon>Fabales</taxon>
        <taxon>Fabaceae</taxon>
        <taxon>Papilionoideae</taxon>
        <taxon>50 kb inversion clade</taxon>
        <taxon>NPAAA clade</taxon>
        <taxon>indigoferoid/millettioid clade</taxon>
        <taxon>Phaseoleae</taxon>
        <taxon>Vigna</taxon>
    </lineage>
</organism>
<keyword evidence="3" id="KW-1185">Reference proteome</keyword>
<accession>A0AAQ3RHP9</accession>